<proteinExistence type="inferred from homology"/>
<dbReference type="Proteomes" id="UP000028411">
    <property type="component" value="Unassembled WGS sequence"/>
</dbReference>
<name>A0A081R9J9_SPHCR</name>
<dbReference type="PATRIC" id="fig|46429.4.peg.3860"/>
<dbReference type="Gene3D" id="3.30.110.70">
    <property type="entry name" value="Hypothetical protein apc22750. Chain B"/>
    <property type="match status" value="1"/>
</dbReference>
<organism evidence="3 4">
    <name type="scientific">Sphingobium chlorophenolicum</name>
    <dbReference type="NCBI Taxonomy" id="46429"/>
    <lineage>
        <taxon>Bacteria</taxon>
        <taxon>Pseudomonadati</taxon>
        <taxon>Pseudomonadota</taxon>
        <taxon>Alphaproteobacteria</taxon>
        <taxon>Sphingomonadales</taxon>
        <taxon>Sphingomonadaceae</taxon>
        <taxon>Sphingobium</taxon>
    </lineage>
</organism>
<comment type="similarity">
    <text evidence="1 2">Belongs to the UPF0145 family.</text>
</comment>
<comment type="caution">
    <text evidence="3">The sequence shown here is derived from an EMBL/GenBank/DDBJ whole genome shotgun (WGS) entry which is preliminary data.</text>
</comment>
<evidence type="ECO:0000256" key="2">
    <source>
        <dbReference type="HAMAP-Rule" id="MF_00338"/>
    </source>
</evidence>
<dbReference type="AlphaFoldDB" id="A0A081R9J9"/>
<dbReference type="RefSeq" id="WP_174544464.1">
    <property type="nucleotide sequence ID" value="NZ_JFHR01000061.1"/>
</dbReference>
<protein>
    <recommendedName>
        <fullName evidence="2">UPF0145 protein BV95_03872</fullName>
    </recommendedName>
</protein>
<evidence type="ECO:0000313" key="3">
    <source>
        <dbReference type="EMBL" id="KEQ51872.1"/>
    </source>
</evidence>
<dbReference type="SUPFAM" id="SSF117782">
    <property type="entry name" value="YbjQ-like"/>
    <property type="match status" value="1"/>
</dbReference>
<dbReference type="eggNOG" id="COG0393">
    <property type="taxonomic scope" value="Bacteria"/>
</dbReference>
<evidence type="ECO:0000313" key="4">
    <source>
        <dbReference type="Proteomes" id="UP000028411"/>
    </source>
</evidence>
<sequence>MTEIIVSTTPSLEGRPAKEYLGIVTGEVIVGANIVRDLFAGIRDIVGGRSGAYEDVLQRAREEAIGEMRMRAATLGANAVVGVDLDYEVLGSNGSMLMVSASGTAILV</sequence>
<dbReference type="PANTHER" id="PTHR34068">
    <property type="entry name" value="UPF0145 PROTEIN YBJQ"/>
    <property type="match status" value="1"/>
</dbReference>
<gene>
    <name evidence="3" type="ORF">BV95_03872</name>
</gene>
<dbReference type="PANTHER" id="PTHR34068:SF1">
    <property type="entry name" value="UPF0145 PROTEIN YBJQ"/>
    <property type="match status" value="1"/>
</dbReference>
<dbReference type="EMBL" id="JFHR01000061">
    <property type="protein sequence ID" value="KEQ51872.1"/>
    <property type="molecule type" value="Genomic_DNA"/>
</dbReference>
<evidence type="ECO:0000256" key="1">
    <source>
        <dbReference type="ARBA" id="ARBA00010751"/>
    </source>
</evidence>
<dbReference type="HAMAP" id="MF_00338">
    <property type="entry name" value="UPF0145"/>
    <property type="match status" value="1"/>
</dbReference>
<dbReference type="Pfam" id="PF01906">
    <property type="entry name" value="YbjQ_1"/>
    <property type="match status" value="1"/>
</dbReference>
<dbReference type="InterPro" id="IPR035439">
    <property type="entry name" value="UPF0145_dom_sf"/>
</dbReference>
<accession>A0A081R9J9</accession>
<dbReference type="InterPro" id="IPR002765">
    <property type="entry name" value="UPF0145_YbjQ-like"/>
</dbReference>
<reference evidence="3 4" key="1">
    <citation type="submission" date="2014-02" db="EMBL/GenBank/DDBJ databases">
        <title>Whole genome sequence of Sphingobium chlorophenolicum NBRC 16172.</title>
        <authorList>
            <person name="Gan H.M."/>
            <person name="Gan H.Y."/>
            <person name="Chew T.H."/>
            <person name="Savka M.A."/>
        </authorList>
    </citation>
    <scope>NUCLEOTIDE SEQUENCE [LARGE SCALE GENOMIC DNA]</scope>
    <source>
        <strain evidence="3 4">NBRC 16172</strain>
    </source>
</reference>